<feature type="signal peptide" evidence="7">
    <location>
        <begin position="1"/>
        <end position="19"/>
    </location>
</feature>
<evidence type="ECO:0000259" key="8">
    <source>
        <dbReference type="PROSITE" id="PS50940"/>
    </source>
</evidence>
<evidence type="ECO:0000313" key="9">
    <source>
        <dbReference type="EMBL" id="KAK7095390.1"/>
    </source>
</evidence>
<dbReference type="InterPro" id="IPR036383">
    <property type="entry name" value="TSP1_rpt_sf"/>
</dbReference>
<dbReference type="Proteomes" id="UP001374579">
    <property type="component" value="Unassembled WGS sequence"/>
</dbReference>
<dbReference type="InterPro" id="IPR052065">
    <property type="entry name" value="Compl_asym_regulator"/>
</dbReference>
<evidence type="ECO:0000256" key="3">
    <source>
        <dbReference type="ARBA" id="ARBA00022729"/>
    </source>
</evidence>
<protein>
    <recommendedName>
        <fullName evidence="8">Chitin-binding type-2 domain-containing protein</fullName>
    </recommendedName>
</protein>
<name>A0AAN9G688_9CAEN</name>
<keyword evidence="4" id="KW-0677">Repeat</keyword>
<feature type="region of interest" description="Disordered" evidence="6">
    <location>
        <begin position="227"/>
        <end position="249"/>
    </location>
</feature>
<keyword evidence="2" id="KW-0964">Secreted</keyword>
<dbReference type="SUPFAM" id="SSF57625">
    <property type="entry name" value="Invertebrate chitin-binding proteins"/>
    <property type="match status" value="2"/>
</dbReference>
<evidence type="ECO:0000256" key="7">
    <source>
        <dbReference type="SAM" id="SignalP"/>
    </source>
</evidence>
<dbReference type="SMART" id="SM00209">
    <property type="entry name" value="TSP1"/>
    <property type="match status" value="2"/>
</dbReference>
<dbReference type="Gene3D" id="2.20.100.10">
    <property type="entry name" value="Thrombospondin type-1 (TSP1) repeat"/>
    <property type="match status" value="2"/>
</dbReference>
<comment type="caution">
    <text evidence="9">The sequence shown here is derived from an EMBL/GenBank/DDBJ whole genome shotgun (WGS) entry which is preliminary data.</text>
</comment>
<dbReference type="PANTHER" id="PTHR22906">
    <property type="entry name" value="PROPERDIN"/>
    <property type="match status" value="1"/>
</dbReference>
<evidence type="ECO:0000256" key="6">
    <source>
        <dbReference type="SAM" id="MobiDB-lite"/>
    </source>
</evidence>
<feature type="chain" id="PRO_5042842686" description="Chitin-binding type-2 domain-containing protein" evidence="7">
    <location>
        <begin position="20"/>
        <end position="295"/>
    </location>
</feature>
<dbReference type="InterPro" id="IPR036508">
    <property type="entry name" value="Chitin-bd_dom_sf"/>
</dbReference>
<dbReference type="SUPFAM" id="SSF82895">
    <property type="entry name" value="TSP-1 type 1 repeat"/>
    <property type="match status" value="2"/>
</dbReference>
<reference evidence="9 10" key="1">
    <citation type="submission" date="2024-02" db="EMBL/GenBank/DDBJ databases">
        <title>Chromosome-scale genome assembly of the rough periwinkle Littorina saxatilis.</title>
        <authorList>
            <person name="De Jode A."/>
            <person name="Faria R."/>
            <person name="Formenti G."/>
            <person name="Sims Y."/>
            <person name="Smith T.P."/>
            <person name="Tracey A."/>
            <person name="Wood J.M.D."/>
            <person name="Zagrodzka Z.B."/>
            <person name="Johannesson K."/>
            <person name="Butlin R.K."/>
            <person name="Leder E.H."/>
        </authorList>
    </citation>
    <scope>NUCLEOTIDE SEQUENCE [LARGE SCALE GENOMIC DNA]</scope>
    <source>
        <strain evidence="9">Snail1</strain>
        <tissue evidence="9">Muscle</tissue>
    </source>
</reference>
<evidence type="ECO:0000256" key="5">
    <source>
        <dbReference type="ARBA" id="ARBA00023157"/>
    </source>
</evidence>
<dbReference type="AlphaFoldDB" id="A0AAN9G688"/>
<dbReference type="InterPro" id="IPR002557">
    <property type="entry name" value="Chitin-bd_dom"/>
</dbReference>
<evidence type="ECO:0000313" key="10">
    <source>
        <dbReference type="Proteomes" id="UP001374579"/>
    </source>
</evidence>
<dbReference type="SMART" id="SM00494">
    <property type="entry name" value="ChtBD2"/>
    <property type="match status" value="2"/>
</dbReference>
<evidence type="ECO:0000256" key="1">
    <source>
        <dbReference type="ARBA" id="ARBA00004613"/>
    </source>
</evidence>
<feature type="domain" description="Chitin-binding type-2" evidence="8">
    <location>
        <begin position="239"/>
        <end position="294"/>
    </location>
</feature>
<dbReference type="Pfam" id="PF00090">
    <property type="entry name" value="TSP_1"/>
    <property type="match status" value="1"/>
</dbReference>
<dbReference type="FunFam" id="2.20.100.10:FF:000001">
    <property type="entry name" value="semaphorin-5A isoform X1"/>
    <property type="match status" value="1"/>
</dbReference>
<evidence type="ECO:0000256" key="4">
    <source>
        <dbReference type="ARBA" id="ARBA00022737"/>
    </source>
</evidence>
<organism evidence="9 10">
    <name type="scientific">Littorina saxatilis</name>
    <dbReference type="NCBI Taxonomy" id="31220"/>
    <lineage>
        <taxon>Eukaryota</taxon>
        <taxon>Metazoa</taxon>
        <taxon>Spiralia</taxon>
        <taxon>Lophotrochozoa</taxon>
        <taxon>Mollusca</taxon>
        <taxon>Gastropoda</taxon>
        <taxon>Caenogastropoda</taxon>
        <taxon>Littorinimorpha</taxon>
        <taxon>Littorinoidea</taxon>
        <taxon>Littorinidae</taxon>
        <taxon>Littorina</taxon>
    </lineage>
</organism>
<sequence>MRGLLLLALVALVIATAEASQCRYTSYRSCGYWGWRRCSYASYRYCVHGGWSDWTEQSRTVCNKQCGTGSLTITKTRTCTNPRPYNGGNGCSGQTSMPFTVSCNTQPCPIDGGWTDWEDWESTTKCTVLCGSGKKDQTRDRSCTNPAPRFGGRACVGDDRQNQTVACNTDDCGDRCPVGADTYIEAGDQHYYYRCQQGQNNSVSTKALLMKCPKKTVWSQDTKNCIHKPDDSTPAPAPEPSCTEGTSRADPTDDCTYYFQCVGGSEARRPCAAGTKFDNSLGLCNIASLVNCATG</sequence>
<dbReference type="PROSITE" id="PS50940">
    <property type="entry name" value="CHIT_BIND_II"/>
    <property type="match status" value="1"/>
</dbReference>
<dbReference type="PROSITE" id="PS50092">
    <property type="entry name" value="TSP1"/>
    <property type="match status" value="2"/>
</dbReference>
<keyword evidence="5" id="KW-1015">Disulfide bond</keyword>
<dbReference type="PANTHER" id="PTHR22906:SF43">
    <property type="entry name" value="PROPERDIN"/>
    <property type="match status" value="1"/>
</dbReference>
<dbReference type="GO" id="GO:0008061">
    <property type="term" value="F:chitin binding"/>
    <property type="evidence" value="ECO:0007669"/>
    <property type="project" value="InterPro"/>
</dbReference>
<evidence type="ECO:0000256" key="2">
    <source>
        <dbReference type="ARBA" id="ARBA00022525"/>
    </source>
</evidence>
<dbReference type="Gene3D" id="2.170.140.10">
    <property type="entry name" value="Chitin binding domain"/>
    <property type="match status" value="2"/>
</dbReference>
<keyword evidence="3 7" id="KW-0732">Signal</keyword>
<dbReference type="GO" id="GO:0005576">
    <property type="term" value="C:extracellular region"/>
    <property type="evidence" value="ECO:0007669"/>
    <property type="project" value="InterPro"/>
</dbReference>
<keyword evidence="10" id="KW-1185">Reference proteome</keyword>
<dbReference type="Pfam" id="PF01607">
    <property type="entry name" value="CBM_14"/>
    <property type="match status" value="2"/>
</dbReference>
<comment type="subcellular location">
    <subcellularLocation>
        <location evidence="1">Secreted</location>
    </subcellularLocation>
</comment>
<dbReference type="InterPro" id="IPR000884">
    <property type="entry name" value="TSP1_rpt"/>
</dbReference>
<dbReference type="EMBL" id="JBAMIC010000018">
    <property type="protein sequence ID" value="KAK7095390.1"/>
    <property type="molecule type" value="Genomic_DNA"/>
</dbReference>
<gene>
    <name evidence="9" type="ORF">V1264_006803</name>
</gene>
<accession>A0AAN9G688</accession>
<proteinExistence type="predicted"/>